<dbReference type="GO" id="GO:0016020">
    <property type="term" value="C:membrane"/>
    <property type="evidence" value="ECO:0007669"/>
    <property type="project" value="UniProtKB-SubCell"/>
</dbReference>
<dbReference type="PANTHER" id="PTHR11662:SF399">
    <property type="entry name" value="FI19708P1-RELATED"/>
    <property type="match status" value="1"/>
</dbReference>
<accession>A0A7R9BVV0</accession>
<sequence length="313" mass="36186">MHVILSNWAPPLERSRMVTMVYAGSCMGTILTLAQGGVMMRAWGWVSIFYFYGGLTVIWFVAWFFLVSDSPENHPYISKEEKLFILATLSKEKKTISTMPWKQILTSVPFWALLVTHMGNNLGYWMLLTQLTTYMNNILHFEIQEVSKARQNIPEGYCNEVTPLFESWYLWRHVFRRSRDLSMLHTLGHVDNNCTRVRRGTRPVCRNTDYRVGERGKEEEGRKSVAWAPKPTEEFVQRFRVDLCCVVVCLSEQLFVLSKSLESEVCCENGLRSPQKNSCSDSEWTSVVLLSVCLSNYLSCLKALNLKCVVRLY</sequence>
<dbReference type="GO" id="GO:0006820">
    <property type="term" value="P:monoatomic anion transport"/>
    <property type="evidence" value="ECO:0007669"/>
    <property type="project" value="TreeGrafter"/>
</dbReference>
<dbReference type="SUPFAM" id="SSF103473">
    <property type="entry name" value="MFS general substrate transporter"/>
    <property type="match status" value="1"/>
</dbReference>
<dbReference type="EMBL" id="CAJPEX010003563">
    <property type="protein sequence ID" value="CAG0922334.1"/>
    <property type="molecule type" value="Genomic_DNA"/>
</dbReference>
<name>A0A7R9BVV0_9CRUS</name>
<evidence type="ECO:0000256" key="3">
    <source>
        <dbReference type="ARBA" id="ARBA00022989"/>
    </source>
</evidence>
<evidence type="ECO:0000256" key="2">
    <source>
        <dbReference type="ARBA" id="ARBA00022692"/>
    </source>
</evidence>
<gene>
    <name evidence="6" type="ORF">NMOB1V02_LOCUS9812</name>
</gene>
<keyword evidence="2 5" id="KW-0812">Transmembrane</keyword>
<dbReference type="InterPro" id="IPR036259">
    <property type="entry name" value="MFS_trans_sf"/>
</dbReference>
<evidence type="ECO:0000313" key="7">
    <source>
        <dbReference type="Proteomes" id="UP000678499"/>
    </source>
</evidence>
<protein>
    <submittedName>
        <fullName evidence="6">Uncharacterized protein</fullName>
    </submittedName>
</protein>
<dbReference type="Proteomes" id="UP000678499">
    <property type="component" value="Unassembled WGS sequence"/>
</dbReference>
<keyword evidence="7" id="KW-1185">Reference proteome</keyword>
<dbReference type="OrthoDB" id="2985014at2759"/>
<reference evidence="6" key="1">
    <citation type="submission" date="2020-11" db="EMBL/GenBank/DDBJ databases">
        <authorList>
            <person name="Tran Van P."/>
        </authorList>
    </citation>
    <scope>NUCLEOTIDE SEQUENCE</scope>
</reference>
<evidence type="ECO:0000313" key="6">
    <source>
        <dbReference type="EMBL" id="CAD7282182.1"/>
    </source>
</evidence>
<comment type="subcellular location">
    <subcellularLocation>
        <location evidence="1">Membrane</location>
        <topology evidence="1">Multi-pass membrane protein</topology>
    </subcellularLocation>
</comment>
<evidence type="ECO:0000256" key="1">
    <source>
        <dbReference type="ARBA" id="ARBA00004141"/>
    </source>
</evidence>
<evidence type="ECO:0000256" key="5">
    <source>
        <dbReference type="SAM" id="Phobius"/>
    </source>
</evidence>
<dbReference type="InterPro" id="IPR011701">
    <property type="entry name" value="MFS"/>
</dbReference>
<dbReference type="GO" id="GO:0022857">
    <property type="term" value="F:transmembrane transporter activity"/>
    <property type="evidence" value="ECO:0007669"/>
    <property type="project" value="InterPro"/>
</dbReference>
<dbReference type="AlphaFoldDB" id="A0A7R9BVV0"/>
<keyword evidence="3 5" id="KW-1133">Transmembrane helix</keyword>
<feature type="transmembrane region" description="Helical" evidence="5">
    <location>
        <begin position="108"/>
        <end position="128"/>
    </location>
</feature>
<dbReference type="Gene3D" id="1.20.1250.20">
    <property type="entry name" value="MFS general substrate transporter like domains"/>
    <property type="match status" value="1"/>
</dbReference>
<organism evidence="6">
    <name type="scientific">Notodromas monacha</name>
    <dbReference type="NCBI Taxonomy" id="399045"/>
    <lineage>
        <taxon>Eukaryota</taxon>
        <taxon>Metazoa</taxon>
        <taxon>Ecdysozoa</taxon>
        <taxon>Arthropoda</taxon>
        <taxon>Crustacea</taxon>
        <taxon>Oligostraca</taxon>
        <taxon>Ostracoda</taxon>
        <taxon>Podocopa</taxon>
        <taxon>Podocopida</taxon>
        <taxon>Cypridocopina</taxon>
        <taxon>Cypridoidea</taxon>
        <taxon>Cyprididae</taxon>
        <taxon>Notodromas</taxon>
    </lineage>
</organism>
<feature type="transmembrane region" description="Helical" evidence="5">
    <location>
        <begin position="45"/>
        <end position="66"/>
    </location>
</feature>
<dbReference type="PANTHER" id="PTHR11662">
    <property type="entry name" value="SOLUTE CARRIER FAMILY 17"/>
    <property type="match status" value="1"/>
</dbReference>
<dbReference type="Pfam" id="PF07690">
    <property type="entry name" value="MFS_1"/>
    <property type="match status" value="1"/>
</dbReference>
<dbReference type="EMBL" id="OA885600">
    <property type="protein sequence ID" value="CAD7282182.1"/>
    <property type="molecule type" value="Genomic_DNA"/>
</dbReference>
<keyword evidence="4 5" id="KW-0472">Membrane</keyword>
<proteinExistence type="predicted"/>
<dbReference type="InterPro" id="IPR050382">
    <property type="entry name" value="MFS_Na/Anion_cotransporter"/>
</dbReference>
<feature type="transmembrane region" description="Helical" evidence="5">
    <location>
        <begin position="20"/>
        <end position="38"/>
    </location>
</feature>
<evidence type="ECO:0000256" key="4">
    <source>
        <dbReference type="ARBA" id="ARBA00023136"/>
    </source>
</evidence>